<dbReference type="CDD" id="cd10441">
    <property type="entry name" value="GIY-YIG_COG1833"/>
    <property type="match status" value="1"/>
</dbReference>
<dbReference type="RefSeq" id="WP_069186677.1">
    <property type="nucleotide sequence ID" value="NZ_FLYE01000007.1"/>
</dbReference>
<dbReference type="AlphaFoldDB" id="A0A1C3RFE8"/>
<protein>
    <recommendedName>
        <fullName evidence="3">GIY-YIG domain-containing protein</fullName>
    </recommendedName>
</protein>
<name>A0A1C3RFE8_9PROT</name>
<evidence type="ECO:0000313" key="2">
    <source>
        <dbReference type="Proteomes" id="UP000231658"/>
    </source>
</evidence>
<sequence>MSRNLNLDEISSAKGSYILQIHVMDRIVLDIKSLKNPEIAQGRYLYCGSANGPGGMGARVKRHAKRDKKAHWHVDRLTIPFGVEALSVFEGASECDLVAHLCKLDFCDQPYVKFGSSDCETCTAHLVRIKEGFNMEDCGLSAPVFHPRRGKVF</sequence>
<gene>
    <name evidence="1" type="ORF">MTBPR1_150035</name>
</gene>
<reference evidence="1 2" key="1">
    <citation type="submission" date="2016-07" db="EMBL/GenBank/DDBJ databases">
        <authorList>
            <person name="Lefevre C.T."/>
        </authorList>
    </citation>
    <scope>NUCLEOTIDE SEQUENCE [LARGE SCALE GENOMIC DNA]</scope>
    <source>
        <strain evidence="1">PR1</strain>
    </source>
</reference>
<dbReference type="Pfam" id="PF01986">
    <property type="entry name" value="DUF123"/>
    <property type="match status" value="1"/>
</dbReference>
<keyword evidence="2" id="KW-1185">Reference proteome</keyword>
<dbReference type="PANTHER" id="PTHR37460:SF1">
    <property type="entry name" value="ENDONUCLEASE III"/>
    <property type="match status" value="1"/>
</dbReference>
<accession>A0A1C3RFE8</accession>
<dbReference type="PANTHER" id="PTHR37460">
    <property type="entry name" value="ENDONUCLEASE III"/>
    <property type="match status" value="1"/>
</dbReference>
<proteinExistence type="predicted"/>
<dbReference type="Proteomes" id="UP000231658">
    <property type="component" value="Unassembled WGS sequence"/>
</dbReference>
<dbReference type="EMBL" id="FLYE01000007">
    <property type="protein sequence ID" value="SCA55988.1"/>
    <property type="molecule type" value="Genomic_DNA"/>
</dbReference>
<organism evidence="1 2">
    <name type="scientific">Candidatus Terasakiella magnetica</name>
    <dbReference type="NCBI Taxonomy" id="1867952"/>
    <lineage>
        <taxon>Bacteria</taxon>
        <taxon>Pseudomonadati</taxon>
        <taxon>Pseudomonadota</taxon>
        <taxon>Alphaproteobacteria</taxon>
        <taxon>Rhodospirillales</taxon>
        <taxon>Terasakiellaceae</taxon>
        <taxon>Terasakiella</taxon>
    </lineage>
</organism>
<evidence type="ECO:0000313" key="1">
    <source>
        <dbReference type="EMBL" id="SCA55988.1"/>
    </source>
</evidence>
<evidence type="ECO:0008006" key="3">
    <source>
        <dbReference type="Google" id="ProtNLM"/>
    </source>
</evidence>
<dbReference type="STRING" id="1867952.MTBPR1_150035"/>
<dbReference type="InterPro" id="IPR002837">
    <property type="entry name" value="DUF123"/>
</dbReference>